<feature type="compositionally biased region" description="Pro residues" evidence="2">
    <location>
        <begin position="81"/>
        <end position="92"/>
    </location>
</feature>
<dbReference type="RefSeq" id="XP_053026008.1">
    <property type="nucleotide sequence ID" value="XM_053162052.1"/>
</dbReference>
<evidence type="ECO:0000256" key="2">
    <source>
        <dbReference type="SAM" id="MobiDB-lite"/>
    </source>
</evidence>
<evidence type="ECO:0000256" key="1">
    <source>
        <dbReference type="SAM" id="Coils"/>
    </source>
</evidence>
<dbReference type="EMBL" id="CP110432">
    <property type="protein sequence ID" value="WAQ90453.1"/>
    <property type="molecule type" value="Genomic_DNA"/>
</dbReference>
<accession>A0ABY7CZX2</accession>
<dbReference type="Proteomes" id="UP001164743">
    <property type="component" value="Chromosome 12A"/>
</dbReference>
<organism evidence="3 4">
    <name type="scientific">Puccinia triticina</name>
    <dbReference type="NCBI Taxonomy" id="208348"/>
    <lineage>
        <taxon>Eukaryota</taxon>
        <taxon>Fungi</taxon>
        <taxon>Dikarya</taxon>
        <taxon>Basidiomycota</taxon>
        <taxon>Pucciniomycotina</taxon>
        <taxon>Pucciniomycetes</taxon>
        <taxon>Pucciniales</taxon>
        <taxon>Pucciniaceae</taxon>
        <taxon>Puccinia</taxon>
    </lineage>
</organism>
<name>A0ABY7CZX2_9BASI</name>
<feature type="region of interest" description="Disordered" evidence="2">
    <location>
        <begin position="80"/>
        <end position="106"/>
    </location>
</feature>
<evidence type="ECO:0000313" key="3">
    <source>
        <dbReference type="EMBL" id="WAQ90453.1"/>
    </source>
</evidence>
<protein>
    <submittedName>
        <fullName evidence="3">Uncharacterized protein</fullName>
    </submittedName>
</protein>
<proteinExistence type="predicted"/>
<keyword evidence="1" id="KW-0175">Coiled coil</keyword>
<keyword evidence="4" id="KW-1185">Reference proteome</keyword>
<gene>
    <name evidence="3" type="ORF">PtA15_12A442</name>
</gene>
<dbReference type="GeneID" id="77802947"/>
<evidence type="ECO:0000313" key="4">
    <source>
        <dbReference type="Proteomes" id="UP001164743"/>
    </source>
</evidence>
<feature type="coiled-coil region" evidence="1">
    <location>
        <begin position="31"/>
        <end position="58"/>
    </location>
</feature>
<reference evidence="3" key="1">
    <citation type="submission" date="2022-10" db="EMBL/GenBank/DDBJ databases">
        <title>Puccinia triticina Genome sequencing and assembly.</title>
        <authorList>
            <person name="Li C."/>
        </authorList>
    </citation>
    <scope>NUCLEOTIDE SEQUENCE</scope>
    <source>
        <strain evidence="3">Pt15</strain>
    </source>
</reference>
<sequence length="106" mass="12081">MYPGHIIGPQALQCFLREEANGPWVQVLEQLPAINRQLADQHQQLQDMNERFRRIETATVGLLKLFTPARGLLDQYQQPLPNLPAPAQPNKPAPARHYCNLRPQHG</sequence>